<evidence type="ECO:0000313" key="5">
    <source>
        <dbReference type="Proteomes" id="UP001619911"/>
    </source>
</evidence>
<organism evidence="4 5">
    <name type="scientific">Bacillus lumedeiriae</name>
    <dbReference type="NCBI Taxonomy" id="3058829"/>
    <lineage>
        <taxon>Bacteria</taxon>
        <taxon>Bacillati</taxon>
        <taxon>Bacillota</taxon>
        <taxon>Bacilli</taxon>
        <taxon>Bacillales</taxon>
        <taxon>Bacillaceae</taxon>
        <taxon>Bacillus</taxon>
    </lineage>
</organism>
<evidence type="ECO:0000256" key="2">
    <source>
        <dbReference type="SAM" id="SignalP"/>
    </source>
</evidence>
<comment type="caution">
    <text evidence="4">The sequence shown here is derived from an EMBL/GenBank/DDBJ whole genome shotgun (WGS) entry which is preliminary data.</text>
</comment>
<dbReference type="Pfam" id="PF20251">
    <property type="entry name" value="Big_14"/>
    <property type="match status" value="1"/>
</dbReference>
<reference evidence="4 5" key="1">
    <citation type="submission" date="2023-07" db="EMBL/GenBank/DDBJ databases">
        <title>Bacillus lucianemedeirus sp. nov, a new species isolated from an immunobiological production facility.</title>
        <authorList>
            <person name="Costa L.V."/>
            <person name="Miranda R.V.S.L."/>
            <person name="Brandao M.L.L."/>
            <person name="Reis C.M.F."/>
            <person name="Frazao A.M."/>
            <person name="Cruz F.V."/>
            <person name="Baio P.V.P."/>
            <person name="Veras J.F.C."/>
            <person name="Ramos J.N."/>
            <person name="Vieira V."/>
        </authorList>
    </citation>
    <scope>NUCLEOTIDE SEQUENCE [LARGE SCALE GENOMIC DNA]</scope>
    <source>
        <strain evidence="4 5">B190/17</strain>
    </source>
</reference>
<evidence type="ECO:0000313" key="4">
    <source>
        <dbReference type="EMBL" id="MFK2827025.1"/>
    </source>
</evidence>
<keyword evidence="1 2" id="KW-0732">Signal</keyword>
<feature type="signal peptide" evidence="2">
    <location>
        <begin position="1"/>
        <end position="24"/>
    </location>
</feature>
<gene>
    <name evidence="4" type="ORF">QYG89_15335</name>
</gene>
<dbReference type="Proteomes" id="UP001619911">
    <property type="component" value="Unassembled WGS sequence"/>
</dbReference>
<feature type="chain" id="PRO_5045105720" evidence="2">
    <location>
        <begin position="25"/>
        <end position="328"/>
    </location>
</feature>
<dbReference type="InterPro" id="IPR046878">
    <property type="entry name" value="Big_14"/>
</dbReference>
<dbReference type="RefSeq" id="WP_404318927.1">
    <property type="nucleotide sequence ID" value="NZ_JAUIYO010000019.1"/>
</dbReference>
<protein>
    <submittedName>
        <fullName evidence="4">S-layer homology domain-containing protein</fullName>
    </submittedName>
</protein>
<dbReference type="Pfam" id="PF00395">
    <property type="entry name" value="SLH"/>
    <property type="match status" value="2"/>
</dbReference>
<dbReference type="PROSITE" id="PS51272">
    <property type="entry name" value="SLH"/>
    <property type="match status" value="1"/>
</dbReference>
<name>A0ABW8IBZ4_9BACI</name>
<keyword evidence="5" id="KW-1185">Reference proteome</keyword>
<feature type="domain" description="SLH" evidence="3">
    <location>
        <begin position="88"/>
        <end position="151"/>
    </location>
</feature>
<dbReference type="EMBL" id="JAUIYO010000019">
    <property type="protein sequence ID" value="MFK2827025.1"/>
    <property type="molecule type" value="Genomic_DNA"/>
</dbReference>
<dbReference type="InterPro" id="IPR001119">
    <property type="entry name" value="SLH_dom"/>
</dbReference>
<accession>A0ABW8IBZ4</accession>
<evidence type="ECO:0000256" key="1">
    <source>
        <dbReference type="ARBA" id="ARBA00022729"/>
    </source>
</evidence>
<proteinExistence type="predicted"/>
<sequence>MKKIKRILAIAVITGVMFSSSPSAAGAANFTMPGFSDVSDLYRDAVEYSWCHNIARGISEKQFGIAQPLKRVDGAIMIARSIDMDIEATWETPFMDLPERAISAVSALYEAKIMNGKTATSFAPNETMTRGEIALILSKAYNLPPTTEKSTFTDVTERYEDAVNRLVASGIIRGKSPTRFGVQDPLTRGELVIMLYKAEPLFKQKSPYGELPSSNGGLTLQLDKTSYSESEEKMALTVKNTSRLTYHFDYHFSLEVKGEDSWYKVPFNKDIVPPAVMNEIRPAESYEQMVYGYIYKLKFKEGEYRLIQNFWQEDGTEIILAIPFEITG</sequence>
<evidence type="ECO:0000259" key="3">
    <source>
        <dbReference type="PROSITE" id="PS51272"/>
    </source>
</evidence>